<evidence type="ECO:0000259" key="3">
    <source>
        <dbReference type="Pfam" id="PF04734"/>
    </source>
</evidence>
<accession>A0A939C7C3</accession>
<dbReference type="EMBL" id="JAERWL010000014">
    <property type="protein sequence ID" value="MBM9478022.1"/>
    <property type="molecule type" value="Genomic_DNA"/>
</dbReference>
<feature type="domain" description="Neutral/alkaline non-lysosomal ceramidase N-terminal" evidence="3">
    <location>
        <begin position="103"/>
        <end position="293"/>
    </location>
</feature>
<feature type="signal peptide" evidence="2">
    <location>
        <begin position="1"/>
        <end position="28"/>
    </location>
</feature>
<dbReference type="InterPro" id="IPR031329">
    <property type="entry name" value="NEUT/ALK_ceramidase_N"/>
</dbReference>
<evidence type="ECO:0000313" key="4">
    <source>
        <dbReference type="EMBL" id="MBM9478022.1"/>
    </source>
</evidence>
<dbReference type="AlphaFoldDB" id="A0A939C7C3"/>
<gene>
    <name evidence="4" type="ORF">JL107_16355</name>
</gene>
<name>A0A939C7C3_9ACTN</name>
<dbReference type="PROSITE" id="PS51257">
    <property type="entry name" value="PROKAR_LIPOPROTEIN"/>
    <property type="match status" value="1"/>
</dbReference>
<reference evidence="4" key="1">
    <citation type="submission" date="2021-01" db="EMBL/GenBank/DDBJ databases">
        <title>KCTC 19127 draft genome.</title>
        <authorList>
            <person name="An D."/>
        </authorList>
    </citation>
    <scope>NUCLEOTIDE SEQUENCE</scope>
    <source>
        <strain evidence="4">KCTC 19127</strain>
    </source>
</reference>
<protein>
    <submittedName>
        <fullName evidence="4">Neutral/alkaline non-lysosomal ceramidase N-terminal domain-containing protein</fullName>
    </submittedName>
</protein>
<feature type="compositionally biased region" description="Low complexity" evidence="1">
    <location>
        <begin position="37"/>
        <end position="73"/>
    </location>
</feature>
<organism evidence="4 5">
    <name type="scientific">Nakamurella flavida</name>
    <dbReference type="NCBI Taxonomy" id="363630"/>
    <lineage>
        <taxon>Bacteria</taxon>
        <taxon>Bacillati</taxon>
        <taxon>Actinomycetota</taxon>
        <taxon>Actinomycetes</taxon>
        <taxon>Nakamurellales</taxon>
        <taxon>Nakamurellaceae</taxon>
        <taxon>Nakamurella</taxon>
    </lineage>
</organism>
<evidence type="ECO:0000256" key="1">
    <source>
        <dbReference type="SAM" id="MobiDB-lite"/>
    </source>
</evidence>
<evidence type="ECO:0000256" key="2">
    <source>
        <dbReference type="SAM" id="SignalP"/>
    </source>
</evidence>
<comment type="caution">
    <text evidence="4">The sequence shown here is derived from an EMBL/GenBank/DDBJ whole genome shotgun (WGS) entry which is preliminary data.</text>
</comment>
<feature type="region of interest" description="Disordered" evidence="1">
    <location>
        <begin position="33"/>
        <end position="76"/>
    </location>
</feature>
<feature type="chain" id="PRO_5038810446" evidence="2">
    <location>
        <begin position="29"/>
        <end position="494"/>
    </location>
</feature>
<keyword evidence="5" id="KW-1185">Reference proteome</keyword>
<dbReference type="Pfam" id="PF04734">
    <property type="entry name" value="Ceramidase_alk"/>
    <property type="match status" value="1"/>
</dbReference>
<proteinExistence type="predicted"/>
<keyword evidence="2" id="KW-0732">Signal</keyword>
<evidence type="ECO:0000313" key="5">
    <source>
        <dbReference type="Proteomes" id="UP000663801"/>
    </source>
</evidence>
<dbReference type="RefSeq" id="WP_205258139.1">
    <property type="nucleotide sequence ID" value="NZ_BAAAPV010000002.1"/>
</dbReference>
<sequence>MQALSRRSGKIPLALMVSAVIGLGGVTACTSSTDSVSAAGAPAEQSASPSAAPSTASTSATTAASDPASPTPAGDLQVGAAKVDVTPTGAQLPERYTEALDPLFARSIAVRSGDQTALMITVDAGGVSAEVWTQVTDRLQTDLGVAPENVMLGATHSHSAGRANQDGYVDGIVRSASDAVAAVQPARMGFGTGTSYMNVNRNIIDEKTGTWWEGPNKDGLSDKTVSVVSFETLDGQPIAVHYNYAMHAVTNGVQDRISADYPGAASTYIEDSLGGNTVALFSSGAAGDQNPLFFNQTYELREIRTQDYAERGEDISNALPPGGEGLDRNDPRTALLLDQQVQLSRSMGQLLGEEVLAVDRDIEIWDVDGQITGQQTTVTCPGRTRTDEGRAGQPGTYEDGEDVTIRLSLLRVGDLYLPGVDGEVFNEIGQRLIQESPQKHTVLTTLTNGRANSGYIYNDEAAGFTTFEVLSSRLKPGCAENSIVDGLLGLIETA</sequence>
<dbReference type="Proteomes" id="UP000663801">
    <property type="component" value="Unassembled WGS sequence"/>
</dbReference>